<protein>
    <submittedName>
        <fullName evidence="4">Glutamine--fructose-6-phosphate transaminase</fullName>
    </submittedName>
</protein>
<keyword evidence="1" id="KW-0808">Transferase</keyword>
<dbReference type="PANTHER" id="PTHR10937">
    <property type="entry name" value="GLUCOSAMINE--FRUCTOSE-6-PHOSPHATE AMINOTRANSFERASE, ISOMERIZING"/>
    <property type="match status" value="1"/>
</dbReference>
<accession>A0A4R3IVL9</accession>
<dbReference type="Proteomes" id="UP000295696">
    <property type="component" value="Unassembled WGS sequence"/>
</dbReference>
<dbReference type="SUPFAM" id="SSF53697">
    <property type="entry name" value="SIS domain"/>
    <property type="match status" value="1"/>
</dbReference>
<dbReference type="InterPro" id="IPR046348">
    <property type="entry name" value="SIS_dom_sf"/>
</dbReference>
<keyword evidence="5" id="KW-1185">Reference proteome</keyword>
<comment type="caution">
    <text evidence="4">The sequence shown here is derived from an EMBL/GenBank/DDBJ whole genome shotgun (WGS) entry which is preliminary data.</text>
</comment>
<dbReference type="InterPro" id="IPR035466">
    <property type="entry name" value="GlmS/AgaS_SIS"/>
</dbReference>
<dbReference type="Pfam" id="PF01380">
    <property type="entry name" value="SIS"/>
    <property type="match status" value="1"/>
</dbReference>
<dbReference type="GO" id="GO:1901135">
    <property type="term" value="P:carbohydrate derivative metabolic process"/>
    <property type="evidence" value="ECO:0007669"/>
    <property type="project" value="InterPro"/>
</dbReference>
<reference evidence="4 5" key="1">
    <citation type="submission" date="2019-03" db="EMBL/GenBank/DDBJ databases">
        <title>Genomic Encyclopedia of Type Strains, Phase IV (KMG-IV): sequencing the most valuable type-strain genomes for metagenomic binning, comparative biology and taxonomic classification.</title>
        <authorList>
            <person name="Goeker M."/>
        </authorList>
    </citation>
    <scope>NUCLEOTIDE SEQUENCE [LARGE SCALE GENOMIC DNA]</scope>
    <source>
        <strain evidence="4 5">DSM 104836</strain>
    </source>
</reference>
<keyword evidence="1" id="KW-0032">Aminotransferase</keyword>
<evidence type="ECO:0000256" key="1">
    <source>
        <dbReference type="ARBA" id="ARBA00022576"/>
    </source>
</evidence>
<evidence type="ECO:0000313" key="5">
    <source>
        <dbReference type="Proteomes" id="UP000295696"/>
    </source>
</evidence>
<dbReference type="InterPro" id="IPR035490">
    <property type="entry name" value="GlmS/FrlB_SIS"/>
</dbReference>
<proteinExistence type="predicted"/>
<feature type="domain" description="SIS" evidence="3">
    <location>
        <begin position="29"/>
        <end position="171"/>
    </location>
</feature>
<gene>
    <name evidence="4" type="ORF">EDD52_1327</name>
</gene>
<dbReference type="GO" id="GO:0097367">
    <property type="term" value="F:carbohydrate derivative binding"/>
    <property type="evidence" value="ECO:0007669"/>
    <property type="project" value="InterPro"/>
</dbReference>
<dbReference type="GO" id="GO:0008483">
    <property type="term" value="F:transaminase activity"/>
    <property type="evidence" value="ECO:0007669"/>
    <property type="project" value="UniProtKB-KW"/>
</dbReference>
<dbReference type="CDD" id="cd05008">
    <property type="entry name" value="SIS_GlmS_GlmD_1"/>
    <property type="match status" value="1"/>
</dbReference>
<evidence type="ECO:0000313" key="4">
    <source>
        <dbReference type="EMBL" id="TCS54736.1"/>
    </source>
</evidence>
<dbReference type="CDD" id="cd05009">
    <property type="entry name" value="SIS_GlmS_GlmD_2"/>
    <property type="match status" value="1"/>
</dbReference>
<organism evidence="4 5">
    <name type="scientific">Primorskyibacter sedentarius</name>
    <dbReference type="NCBI Taxonomy" id="745311"/>
    <lineage>
        <taxon>Bacteria</taxon>
        <taxon>Pseudomonadati</taxon>
        <taxon>Pseudomonadota</taxon>
        <taxon>Alphaproteobacteria</taxon>
        <taxon>Rhodobacterales</taxon>
        <taxon>Roseobacteraceae</taxon>
        <taxon>Primorskyibacter</taxon>
    </lineage>
</organism>
<dbReference type="EMBL" id="SLZU01000032">
    <property type="protein sequence ID" value="TCS54736.1"/>
    <property type="molecule type" value="Genomic_DNA"/>
</dbReference>
<feature type="domain" description="SIS" evidence="3">
    <location>
        <begin position="192"/>
        <end position="322"/>
    </location>
</feature>
<name>A0A4R3IVL9_9RHOB</name>
<evidence type="ECO:0000259" key="3">
    <source>
        <dbReference type="PROSITE" id="PS51464"/>
    </source>
</evidence>
<dbReference type="Gene3D" id="3.40.50.10490">
    <property type="entry name" value="Glucose-6-phosphate isomerase like protein, domain 1"/>
    <property type="match status" value="2"/>
</dbReference>
<sequence length="332" mass="34723">MMRREIDEIPVAAARLYKDDAQAEFAQVAARIIARDPAVVLTIARGSSDHAATCLKYATEILMGIPVASLGPSVASIYGGALHLQQGVTIAISQSGRSLDLVSATEACAAGGAEAVVLTNNPDSPLGLSSRSTVDLRAGPEKAVAATKSFVNSVLAGLWLLAHWRNDANLKDALRAMPERFEAAKSVEWNALSADLARIDRLFVLGRGPGLGVAGEVALKAMELCKIQASGYSAAEVLHGPARVLTAGFPVLALGGHAEPGLSQALEKLASQGAYLIAEPGIASPAEETPVARLLDRLVQLVPIYYALEAAARARGSDPDRPEFLSKETVTM</sequence>
<dbReference type="PANTHER" id="PTHR10937:SF8">
    <property type="entry name" value="AMINOTRANSFERASE-RELATED"/>
    <property type="match status" value="1"/>
</dbReference>
<dbReference type="AlphaFoldDB" id="A0A4R3IVL9"/>
<keyword evidence="2" id="KW-0677">Repeat</keyword>
<evidence type="ECO:0000256" key="2">
    <source>
        <dbReference type="ARBA" id="ARBA00022737"/>
    </source>
</evidence>
<dbReference type="InterPro" id="IPR001347">
    <property type="entry name" value="SIS_dom"/>
</dbReference>
<dbReference type="PROSITE" id="PS51464">
    <property type="entry name" value="SIS"/>
    <property type="match status" value="2"/>
</dbReference>